<evidence type="ECO:0000256" key="1">
    <source>
        <dbReference type="SAM" id="Phobius"/>
    </source>
</evidence>
<feature type="transmembrane region" description="Helical" evidence="1">
    <location>
        <begin position="22"/>
        <end position="49"/>
    </location>
</feature>
<dbReference type="EMBL" id="QRGA01000003">
    <property type="protein sequence ID" value="RDU99744.1"/>
    <property type="molecule type" value="Genomic_DNA"/>
</dbReference>
<comment type="caution">
    <text evidence="2">The sequence shown here is derived from an EMBL/GenBank/DDBJ whole genome shotgun (WGS) entry which is preliminary data.</text>
</comment>
<protein>
    <submittedName>
        <fullName evidence="2">Uncharacterized protein</fullName>
    </submittedName>
</protein>
<accession>A0A3D8K4F5</accession>
<keyword evidence="1" id="KW-1133">Transmembrane helix</keyword>
<dbReference type="Proteomes" id="UP000256838">
    <property type="component" value="Unassembled WGS sequence"/>
</dbReference>
<reference evidence="2 3" key="1">
    <citation type="submission" date="2018-08" db="EMBL/GenBank/DDBJ databases">
        <title>Paraburkholderia sp. DHOM06 isolated from forest soil.</title>
        <authorList>
            <person name="Gao Z.-H."/>
            <person name="Qiu L.-H."/>
        </authorList>
    </citation>
    <scope>NUCLEOTIDE SEQUENCE [LARGE SCALE GENOMIC DNA]</scope>
    <source>
        <strain evidence="2 3">DHOM06</strain>
    </source>
</reference>
<feature type="transmembrane region" description="Helical" evidence="1">
    <location>
        <begin position="64"/>
        <end position="84"/>
    </location>
</feature>
<keyword evidence="1" id="KW-0472">Membrane</keyword>
<keyword evidence="1" id="KW-0812">Transmembrane</keyword>
<name>A0A3D8K4F5_9BURK</name>
<gene>
    <name evidence="2" type="ORF">DWV00_04815</name>
</gene>
<dbReference type="RefSeq" id="WP_115532412.1">
    <property type="nucleotide sequence ID" value="NZ_QRGA01000003.1"/>
</dbReference>
<sequence length="123" mass="13620">MENQKIASEEVQIKRAKSSMRFAIVAMFVVCMSIPIVNILFGMFFVFWLSMSIFGASARRSVDFGWLLLGAALCMFGFFLPVIFEGPTASGMLFGWTLEAGLNIAVAVFILLGRLGHLLFKPD</sequence>
<keyword evidence="3" id="KW-1185">Reference proteome</keyword>
<dbReference type="AlphaFoldDB" id="A0A3D8K4F5"/>
<evidence type="ECO:0000313" key="2">
    <source>
        <dbReference type="EMBL" id="RDU99744.1"/>
    </source>
</evidence>
<dbReference type="OrthoDB" id="9096876at2"/>
<organism evidence="2 3">
    <name type="scientific">Trinickia dinghuensis</name>
    <dbReference type="NCBI Taxonomy" id="2291023"/>
    <lineage>
        <taxon>Bacteria</taxon>
        <taxon>Pseudomonadati</taxon>
        <taxon>Pseudomonadota</taxon>
        <taxon>Betaproteobacteria</taxon>
        <taxon>Burkholderiales</taxon>
        <taxon>Burkholderiaceae</taxon>
        <taxon>Trinickia</taxon>
    </lineage>
</organism>
<feature type="transmembrane region" description="Helical" evidence="1">
    <location>
        <begin position="96"/>
        <end position="120"/>
    </location>
</feature>
<proteinExistence type="predicted"/>
<evidence type="ECO:0000313" key="3">
    <source>
        <dbReference type="Proteomes" id="UP000256838"/>
    </source>
</evidence>